<dbReference type="Proteomes" id="UP000095286">
    <property type="component" value="Unplaced"/>
</dbReference>
<proteinExistence type="predicted"/>
<reference evidence="2" key="1">
    <citation type="submission" date="2016-11" db="UniProtKB">
        <authorList>
            <consortium name="WormBaseParasite"/>
        </authorList>
    </citation>
    <scope>IDENTIFICATION</scope>
    <source>
        <strain evidence="2">KR3021</strain>
    </source>
</reference>
<evidence type="ECO:0000313" key="2">
    <source>
        <dbReference type="WBParaSite" id="RSKR_0000250900.1"/>
    </source>
</evidence>
<organism evidence="1 2">
    <name type="scientific">Rhabditophanes sp. KR3021</name>
    <dbReference type="NCBI Taxonomy" id="114890"/>
    <lineage>
        <taxon>Eukaryota</taxon>
        <taxon>Metazoa</taxon>
        <taxon>Ecdysozoa</taxon>
        <taxon>Nematoda</taxon>
        <taxon>Chromadorea</taxon>
        <taxon>Rhabditida</taxon>
        <taxon>Tylenchina</taxon>
        <taxon>Panagrolaimomorpha</taxon>
        <taxon>Strongyloidoidea</taxon>
        <taxon>Alloionematidae</taxon>
        <taxon>Rhabditophanes</taxon>
    </lineage>
</organism>
<accession>A0AC35TMW0</accession>
<sequence>MSLNQEERHIMYGPPPAYPGLNPNDFILPEYEELILDETETYLKNAPVPPQYFLSQMIENDADFEKNMDAFSLKQEINGLGYVS</sequence>
<protein>
    <submittedName>
        <fullName evidence="2">PAM2 domain-containing protein</fullName>
    </submittedName>
</protein>
<dbReference type="WBParaSite" id="RSKR_0000250900.1">
    <property type="protein sequence ID" value="RSKR_0000250900.1"/>
    <property type="gene ID" value="RSKR_0000250900"/>
</dbReference>
<evidence type="ECO:0000313" key="1">
    <source>
        <dbReference type="Proteomes" id="UP000095286"/>
    </source>
</evidence>
<name>A0AC35TMW0_9BILA</name>